<dbReference type="Pfam" id="PF05861">
    <property type="entry name" value="PhnI"/>
    <property type="match status" value="1"/>
</dbReference>
<dbReference type="AlphaFoldDB" id="A0A926HYA8"/>
<protein>
    <submittedName>
        <fullName evidence="1">Carbon-phosphorus lyase complex subunit PhnI</fullName>
    </submittedName>
</protein>
<dbReference type="Proteomes" id="UP000611762">
    <property type="component" value="Unassembled WGS sequence"/>
</dbReference>
<dbReference type="GO" id="GO:0019634">
    <property type="term" value="P:organic phosphonate metabolic process"/>
    <property type="evidence" value="ECO:0007669"/>
    <property type="project" value="InterPro"/>
</dbReference>
<accession>A0A926HYA8</accession>
<dbReference type="InterPro" id="IPR008773">
    <property type="entry name" value="PhnI"/>
</dbReference>
<keyword evidence="2" id="KW-1185">Reference proteome</keyword>
<dbReference type="GO" id="GO:0016829">
    <property type="term" value="F:lyase activity"/>
    <property type="evidence" value="ECO:0007669"/>
    <property type="project" value="UniProtKB-KW"/>
</dbReference>
<sequence>MGYVAVTGGQEAIDASIELLKEYRSVGDMPVEIGVIRDRMGLLIDRIMSEAGFYAPDYAALALKQCEGSPEEAVFLLRAYRSTLSRNYTSRTVRGEEMHIRRRISSAFKDIPGGQILGPTYDYVHRLLNFNLADEAEAELKAWCKEFEEKTQKAEPAELSDQAPRVLDLLREEGLLEEVEEDHTEPCDVTMENLPLPAPRSAILQTLTRADTGFVSGLAYSDIRGFGMSHPTIGELRYGSLEIIVDYPLEEGEGWYVGDIFITEVEGLMGTRPGKEGIGVGYGCVIGRNDTKAIAMSVLDRALTLDLDSPTSDMEFVLLHGDCLEMNGFISHLKLPHYVTFQSKLDGLRNRKRSLEDGKND</sequence>
<dbReference type="RefSeq" id="WP_177462352.1">
    <property type="nucleotide sequence ID" value="NZ_JACRSU010000001.1"/>
</dbReference>
<proteinExistence type="predicted"/>
<organism evidence="1 2">
    <name type="scientific">Congzhengia minquanensis</name>
    <dbReference type="NCBI Taxonomy" id="2763657"/>
    <lineage>
        <taxon>Bacteria</taxon>
        <taxon>Bacillati</taxon>
        <taxon>Bacillota</taxon>
        <taxon>Clostridia</taxon>
        <taxon>Eubacteriales</taxon>
        <taxon>Oscillospiraceae</taxon>
        <taxon>Congzhengia</taxon>
    </lineage>
</organism>
<dbReference type="PIRSF" id="PIRSF007313">
    <property type="entry name" value="PhnI"/>
    <property type="match status" value="1"/>
</dbReference>
<gene>
    <name evidence="1" type="ORF">H8698_04395</name>
</gene>
<dbReference type="EMBL" id="JACRSU010000001">
    <property type="protein sequence ID" value="MBC8540213.1"/>
    <property type="molecule type" value="Genomic_DNA"/>
</dbReference>
<name>A0A926HYA8_9FIRM</name>
<evidence type="ECO:0000313" key="2">
    <source>
        <dbReference type="Proteomes" id="UP000611762"/>
    </source>
</evidence>
<reference evidence="1" key="1">
    <citation type="submission" date="2020-08" db="EMBL/GenBank/DDBJ databases">
        <title>Genome public.</title>
        <authorList>
            <person name="Liu C."/>
            <person name="Sun Q."/>
        </authorList>
    </citation>
    <scope>NUCLEOTIDE SEQUENCE</scope>
    <source>
        <strain evidence="1">H8</strain>
    </source>
</reference>
<comment type="caution">
    <text evidence="1">The sequence shown here is derived from an EMBL/GenBank/DDBJ whole genome shotgun (WGS) entry which is preliminary data.</text>
</comment>
<keyword evidence="1" id="KW-0456">Lyase</keyword>
<evidence type="ECO:0000313" key="1">
    <source>
        <dbReference type="EMBL" id="MBC8540213.1"/>
    </source>
</evidence>